<evidence type="ECO:0000259" key="1">
    <source>
        <dbReference type="PROSITE" id="PS50853"/>
    </source>
</evidence>
<dbReference type="OrthoDB" id="6149234at2759"/>
<dbReference type="AlphaFoldDB" id="A0A6J8C3W9"/>
<dbReference type="InterPro" id="IPR003961">
    <property type="entry name" value="FN3_dom"/>
</dbReference>
<sequence length="339" mass="38455">MDSNATDKTYILYTDGHLLNPKLKNTNIDFIGGTNTGKCNLKIRSFSSVDEGSYTCKFWSRGSDAHYNVYNVQLKNSPVVEITRRPTELKLILICNPSGNPANYTLGDWEHWSEFREHIRNLEGTPDGTLTFLKSSNRLHETDGIYKCKALNGIHGTNGHLYQIGTSLKLRQETIKTQDISHDVNVTVSGIKITFQLTLDKIEDFTNYTIKACNEMGCNELTAKITFANRPEPPTNVSVISFDRNLAVSWCPGYNGGFPQTFFVEYQAENEEIWKLSGPVIDNRKIRMSKILYDITPNTRYYVRICGLNYTDITFNEAPTMQDAVIHGSVDRTIYSEID</sequence>
<accession>A0A6J8C3W9</accession>
<reference evidence="2 3" key="1">
    <citation type="submission" date="2020-06" db="EMBL/GenBank/DDBJ databases">
        <authorList>
            <person name="Li R."/>
            <person name="Bekaert M."/>
        </authorList>
    </citation>
    <scope>NUCLEOTIDE SEQUENCE [LARGE SCALE GENOMIC DNA]</scope>
    <source>
        <strain evidence="3">wild</strain>
    </source>
</reference>
<evidence type="ECO:0000313" key="3">
    <source>
        <dbReference type="Proteomes" id="UP000507470"/>
    </source>
</evidence>
<dbReference type="InterPro" id="IPR013783">
    <property type="entry name" value="Ig-like_fold"/>
</dbReference>
<name>A0A6J8C3W9_MYTCO</name>
<proteinExistence type="predicted"/>
<protein>
    <recommendedName>
        <fullName evidence="1">Fibronectin type-III domain-containing protein</fullName>
    </recommendedName>
</protein>
<dbReference type="SUPFAM" id="SSF49265">
    <property type="entry name" value="Fibronectin type III"/>
    <property type="match status" value="1"/>
</dbReference>
<feature type="domain" description="Fibronectin type-III" evidence="1">
    <location>
        <begin position="230"/>
        <end position="323"/>
    </location>
</feature>
<dbReference type="InterPro" id="IPR036116">
    <property type="entry name" value="FN3_sf"/>
</dbReference>
<dbReference type="Gene3D" id="2.60.40.10">
    <property type="entry name" value="Immunoglobulins"/>
    <property type="match status" value="2"/>
</dbReference>
<dbReference type="PROSITE" id="PS50853">
    <property type="entry name" value="FN3"/>
    <property type="match status" value="1"/>
</dbReference>
<dbReference type="Proteomes" id="UP000507470">
    <property type="component" value="Unassembled WGS sequence"/>
</dbReference>
<gene>
    <name evidence="2" type="ORF">MCOR_25521</name>
</gene>
<keyword evidence="3" id="KW-1185">Reference proteome</keyword>
<organism evidence="2 3">
    <name type="scientific">Mytilus coruscus</name>
    <name type="common">Sea mussel</name>
    <dbReference type="NCBI Taxonomy" id="42192"/>
    <lineage>
        <taxon>Eukaryota</taxon>
        <taxon>Metazoa</taxon>
        <taxon>Spiralia</taxon>
        <taxon>Lophotrochozoa</taxon>
        <taxon>Mollusca</taxon>
        <taxon>Bivalvia</taxon>
        <taxon>Autobranchia</taxon>
        <taxon>Pteriomorphia</taxon>
        <taxon>Mytilida</taxon>
        <taxon>Mytiloidea</taxon>
        <taxon>Mytilidae</taxon>
        <taxon>Mytilinae</taxon>
        <taxon>Mytilus</taxon>
    </lineage>
</organism>
<dbReference type="EMBL" id="CACVKT020004520">
    <property type="protein sequence ID" value="CAC5390422.1"/>
    <property type="molecule type" value="Genomic_DNA"/>
</dbReference>
<dbReference type="CDD" id="cd00063">
    <property type="entry name" value="FN3"/>
    <property type="match status" value="1"/>
</dbReference>
<evidence type="ECO:0000313" key="2">
    <source>
        <dbReference type="EMBL" id="CAC5390422.1"/>
    </source>
</evidence>